<organism evidence="3 4">
    <name type="scientific">Planosporangium flavigriseum</name>
    <dbReference type="NCBI Taxonomy" id="373681"/>
    <lineage>
        <taxon>Bacteria</taxon>
        <taxon>Bacillati</taxon>
        <taxon>Actinomycetota</taxon>
        <taxon>Actinomycetes</taxon>
        <taxon>Micromonosporales</taxon>
        <taxon>Micromonosporaceae</taxon>
        <taxon>Planosporangium</taxon>
    </lineage>
</organism>
<dbReference type="Gene3D" id="3.30.930.10">
    <property type="entry name" value="Bira Bifunctional Protein, Domain 2"/>
    <property type="match status" value="1"/>
</dbReference>
<dbReference type="SUPFAM" id="SSF55681">
    <property type="entry name" value="Class II aaRS and biotin synthetases"/>
    <property type="match status" value="1"/>
</dbReference>
<dbReference type="InterPro" id="IPR045864">
    <property type="entry name" value="aa-tRNA-synth_II/BPL/LPL"/>
</dbReference>
<keyword evidence="4" id="KW-1185">Reference proteome</keyword>
<dbReference type="InterPro" id="IPR004143">
    <property type="entry name" value="BPL_LPL_catalytic"/>
</dbReference>
<dbReference type="AlphaFoldDB" id="A0A8J3PLS1"/>
<dbReference type="CDD" id="cd16442">
    <property type="entry name" value="BPL"/>
    <property type="match status" value="1"/>
</dbReference>
<dbReference type="GO" id="GO:0004077">
    <property type="term" value="F:biotin--[biotin carboxyl-carrier protein] ligase activity"/>
    <property type="evidence" value="ECO:0007669"/>
    <property type="project" value="InterPro"/>
</dbReference>
<feature type="domain" description="BPL/LPL catalytic" evidence="2">
    <location>
        <begin position="23"/>
        <end position="206"/>
    </location>
</feature>
<evidence type="ECO:0000256" key="1">
    <source>
        <dbReference type="ARBA" id="ARBA00022598"/>
    </source>
</evidence>
<comment type="caution">
    <text evidence="3">The sequence shown here is derived from an EMBL/GenBank/DDBJ whole genome shotgun (WGS) entry which is preliminary data.</text>
</comment>
<protein>
    <submittedName>
        <fullName evidence="3">Biotin--[acetyl-CoA-carboxylase] ligase</fullName>
    </submittedName>
</protein>
<dbReference type="Pfam" id="PF03099">
    <property type="entry name" value="BPL_LplA_LipB"/>
    <property type="match status" value="1"/>
</dbReference>
<gene>
    <name evidence="3" type="ORF">Pfl04_05650</name>
</gene>
<keyword evidence="1 3" id="KW-0436">Ligase</keyword>
<sequence>MSQSPYTDLERPPLSQRALRRALVVPNGLWTDVRVVAETGSTNSDLAKAARDGAPEGLVLVAERQTTGRGRLGRLWTSPPRAGLTLSVLLRPVGVDITRFGWLPLLAGVALTEAVRRIAEVDAVLKWPNDLLVDERKCAGILAEAIPPPAGPAVVIGVGLNTTLREHELPRPDATSLALAGAVCADRAPILHAFLRSLAAWYERWRDAGGDPDASGLREAYAFHCATLGREVLVHLPDGSQVRGRADGVDIDGRIVVESQAFAAADVVHLR</sequence>
<evidence type="ECO:0000313" key="4">
    <source>
        <dbReference type="Proteomes" id="UP000653674"/>
    </source>
</evidence>
<dbReference type="EMBL" id="BONU01000003">
    <property type="protein sequence ID" value="GIG72161.1"/>
    <property type="molecule type" value="Genomic_DNA"/>
</dbReference>
<evidence type="ECO:0000313" key="3">
    <source>
        <dbReference type="EMBL" id="GIG72161.1"/>
    </source>
</evidence>
<reference evidence="3" key="1">
    <citation type="submission" date="2021-01" db="EMBL/GenBank/DDBJ databases">
        <title>Whole genome shotgun sequence of Planosporangium flavigriseum NBRC 105377.</title>
        <authorList>
            <person name="Komaki H."/>
            <person name="Tamura T."/>
        </authorList>
    </citation>
    <scope>NUCLEOTIDE SEQUENCE</scope>
    <source>
        <strain evidence="3">NBRC 105377</strain>
    </source>
</reference>
<dbReference type="PROSITE" id="PS51733">
    <property type="entry name" value="BPL_LPL_CATALYTIC"/>
    <property type="match status" value="1"/>
</dbReference>
<dbReference type="RefSeq" id="WP_168072444.1">
    <property type="nucleotide sequence ID" value="NZ_BAAAQJ010000008.1"/>
</dbReference>
<dbReference type="InterPro" id="IPR004408">
    <property type="entry name" value="Biotin_CoA_COase_ligase"/>
</dbReference>
<dbReference type="PANTHER" id="PTHR12835:SF5">
    <property type="entry name" value="BIOTIN--PROTEIN LIGASE"/>
    <property type="match status" value="1"/>
</dbReference>
<dbReference type="GO" id="GO:0005737">
    <property type="term" value="C:cytoplasm"/>
    <property type="evidence" value="ECO:0007669"/>
    <property type="project" value="TreeGrafter"/>
</dbReference>
<dbReference type="PANTHER" id="PTHR12835">
    <property type="entry name" value="BIOTIN PROTEIN LIGASE"/>
    <property type="match status" value="1"/>
</dbReference>
<evidence type="ECO:0000259" key="2">
    <source>
        <dbReference type="PROSITE" id="PS51733"/>
    </source>
</evidence>
<name>A0A8J3PLS1_9ACTN</name>
<dbReference type="Proteomes" id="UP000653674">
    <property type="component" value="Unassembled WGS sequence"/>
</dbReference>
<accession>A0A8J3PLS1</accession>
<proteinExistence type="predicted"/>
<dbReference type="NCBIfam" id="TIGR00121">
    <property type="entry name" value="birA_ligase"/>
    <property type="match status" value="1"/>
</dbReference>
<dbReference type="Gene3D" id="2.30.30.100">
    <property type="match status" value="1"/>
</dbReference>